<evidence type="ECO:0000313" key="8">
    <source>
        <dbReference type="EMBL" id="MDA5194159.1"/>
    </source>
</evidence>
<feature type="region of interest" description="Disordered" evidence="4">
    <location>
        <begin position="267"/>
        <end position="286"/>
    </location>
</feature>
<dbReference type="AlphaFoldDB" id="A0A9X3TYN3"/>
<evidence type="ECO:0000256" key="3">
    <source>
        <dbReference type="PROSITE-ProRule" id="PRU00284"/>
    </source>
</evidence>
<evidence type="ECO:0000259" key="7">
    <source>
        <dbReference type="PROSITE" id="PS50885"/>
    </source>
</evidence>
<feature type="compositionally biased region" description="Basic and acidic residues" evidence="4">
    <location>
        <begin position="269"/>
        <end position="286"/>
    </location>
</feature>
<sequence>MQILSRIKLAPKIFFVVALLSLVAMVIAIIGITTMNKYDTMVDDSAGATKRALYGENTNAMIYAVVMDSRGIYMSNESSEAEKYAKGMEVSLAKIEKNMAAWQAILPADKQAAFVDLNETAKKFMEFRSEMVRISRTDGPAAARVWGDNPENRANRTKLNELMAAEAQKIAAEVEHNTEELTLYYQSALTSMLTITIIGLGAGIGLALLIVIGGLTRPLNSMTATMGSLAAGHLKIDIEGIERDDEIGDMAKALAIFKESMIKNQDFTEETRRQTDEIKRQSEATERQAAEIREASAEMARQSEIQSKRAAVLDQLVVEFNDNVDVALNSLGTAARDMDQTSTLMKASADRAAGQSTAVASASAQASANVHTVAAASEEMNSSILEIGRLVIDASQIAGRAVTTADKTSGTILALSDSAEKIGAVVQMINSIASQTNLLALNATIEAARAGEAGKGFAVVASEVKSLANESAKATEEISAQISRVQDETEGAVAAIQEVSGIIHQINEIAATIAAAVEEQGAATQEIARNVQEAAKGTSEVSSNIVGVNSAVTETRSEADKVSVTAQHLKSNADQLRTQIDNFLARVKAA</sequence>
<reference evidence="8" key="1">
    <citation type="submission" date="2022-08" db="EMBL/GenBank/DDBJ databases">
        <authorList>
            <person name="Vandamme P."/>
            <person name="Hettiarachchi A."/>
            <person name="Peeters C."/>
            <person name="Cnockaert M."/>
            <person name="Carlier A."/>
        </authorList>
    </citation>
    <scope>NUCLEOTIDE SEQUENCE</scope>
    <source>
        <strain evidence="8">LMG 31809</strain>
    </source>
</reference>
<keyword evidence="1 3" id="KW-0807">Transducer</keyword>
<dbReference type="PROSITE" id="PS50885">
    <property type="entry name" value="HAMP"/>
    <property type="match status" value="1"/>
</dbReference>
<evidence type="ECO:0000259" key="6">
    <source>
        <dbReference type="PROSITE" id="PS50111"/>
    </source>
</evidence>
<dbReference type="GO" id="GO:0007165">
    <property type="term" value="P:signal transduction"/>
    <property type="evidence" value="ECO:0007669"/>
    <property type="project" value="UniProtKB-KW"/>
</dbReference>
<dbReference type="Proteomes" id="UP001141619">
    <property type="component" value="Unassembled WGS sequence"/>
</dbReference>
<keyword evidence="5" id="KW-0472">Membrane</keyword>
<evidence type="ECO:0000256" key="5">
    <source>
        <dbReference type="SAM" id="Phobius"/>
    </source>
</evidence>
<dbReference type="GO" id="GO:0016020">
    <property type="term" value="C:membrane"/>
    <property type="evidence" value="ECO:0007669"/>
    <property type="project" value="InterPro"/>
</dbReference>
<dbReference type="PANTHER" id="PTHR32089">
    <property type="entry name" value="METHYL-ACCEPTING CHEMOTAXIS PROTEIN MCPB"/>
    <property type="match status" value="1"/>
</dbReference>
<dbReference type="SUPFAM" id="SSF158472">
    <property type="entry name" value="HAMP domain-like"/>
    <property type="match status" value="1"/>
</dbReference>
<evidence type="ECO:0000256" key="4">
    <source>
        <dbReference type="SAM" id="MobiDB-lite"/>
    </source>
</evidence>
<evidence type="ECO:0000256" key="1">
    <source>
        <dbReference type="ARBA" id="ARBA00023224"/>
    </source>
</evidence>
<name>A0A9X3TYN3_9PROT</name>
<dbReference type="Pfam" id="PF00672">
    <property type="entry name" value="HAMP"/>
    <property type="match status" value="1"/>
</dbReference>
<feature type="transmembrane region" description="Helical" evidence="5">
    <location>
        <begin position="12"/>
        <end position="32"/>
    </location>
</feature>
<protein>
    <submittedName>
        <fullName evidence="8">Methyl-accepting chemotaxis protein</fullName>
    </submittedName>
</protein>
<dbReference type="Pfam" id="PF00015">
    <property type="entry name" value="MCPsignal"/>
    <property type="match status" value="1"/>
</dbReference>
<keyword evidence="5" id="KW-0812">Transmembrane</keyword>
<dbReference type="CDD" id="cd06225">
    <property type="entry name" value="HAMP"/>
    <property type="match status" value="1"/>
</dbReference>
<dbReference type="InterPro" id="IPR004089">
    <property type="entry name" value="MCPsignal_dom"/>
</dbReference>
<dbReference type="PANTHER" id="PTHR32089:SF112">
    <property type="entry name" value="LYSOZYME-LIKE PROTEIN-RELATED"/>
    <property type="match status" value="1"/>
</dbReference>
<dbReference type="InterPro" id="IPR003660">
    <property type="entry name" value="HAMP_dom"/>
</dbReference>
<reference evidence="8" key="2">
    <citation type="journal article" date="2023" name="Syst. Appl. Microbiol.">
        <title>Govania unica gen. nov., sp. nov., a rare biosphere bacterium that represents a novel family in the class Alphaproteobacteria.</title>
        <authorList>
            <person name="Vandamme P."/>
            <person name="Peeters C."/>
            <person name="Hettiarachchi A."/>
            <person name="Cnockaert M."/>
            <person name="Carlier A."/>
        </authorList>
    </citation>
    <scope>NUCLEOTIDE SEQUENCE</scope>
    <source>
        <strain evidence="8">LMG 31809</strain>
    </source>
</reference>
<comment type="caution">
    <text evidence="8">The sequence shown here is derived from an EMBL/GenBank/DDBJ whole genome shotgun (WGS) entry which is preliminary data.</text>
</comment>
<dbReference type="SMART" id="SM00283">
    <property type="entry name" value="MA"/>
    <property type="match status" value="1"/>
</dbReference>
<proteinExistence type="inferred from homology"/>
<feature type="domain" description="HAMP" evidence="7">
    <location>
        <begin position="213"/>
        <end position="266"/>
    </location>
</feature>
<dbReference type="Gene3D" id="1.10.8.500">
    <property type="entry name" value="HAMP domain in histidine kinase"/>
    <property type="match status" value="1"/>
</dbReference>
<dbReference type="EMBL" id="JANWOI010000003">
    <property type="protein sequence ID" value="MDA5194159.1"/>
    <property type="molecule type" value="Genomic_DNA"/>
</dbReference>
<organism evidence="8 9">
    <name type="scientific">Govanella unica</name>
    <dbReference type="NCBI Taxonomy" id="2975056"/>
    <lineage>
        <taxon>Bacteria</taxon>
        <taxon>Pseudomonadati</taxon>
        <taxon>Pseudomonadota</taxon>
        <taxon>Alphaproteobacteria</taxon>
        <taxon>Emcibacterales</taxon>
        <taxon>Govanellaceae</taxon>
        <taxon>Govanella</taxon>
    </lineage>
</organism>
<evidence type="ECO:0000256" key="2">
    <source>
        <dbReference type="ARBA" id="ARBA00029447"/>
    </source>
</evidence>
<evidence type="ECO:0000313" key="9">
    <source>
        <dbReference type="Proteomes" id="UP001141619"/>
    </source>
</evidence>
<comment type="similarity">
    <text evidence="2">Belongs to the methyl-accepting chemotaxis (MCP) protein family.</text>
</comment>
<dbReference type="SMART" id="SM00304">
    <property type="entry name" value="HAMP"/>
    <property type="match status" value="1"/>
</dbReference>
<dbReference type="Gene3D" id="1.10.287.950">
    <property type="entry name" value="Methyl-accepting chemotaxis protein"/>
    <property type="match status" value="1"/>
</dbReference>
<accession>A0A9X3TYN3</accession>
<dbReference type="RefSeq" id="WP_274943863.1">
    <property type="nucleotide sequence ID" value="NZ_JANWOI010000003.1"/>
</dbReference>
<dbReference type="PROSITE" id="PS50111">
    <property type="entry name" value="CHEMOTAXIS_TRANSDUC_2"/>
    <property type="match status" value="1"/>
</dbReference>
<keyword evidence="9" id="KW-1185">Reference proteome</keyword>
<dbReference type="SUPFAM" id="SSF58104">
    <property type="entry name" value="Methyl-accepting chemotaxis protein (MCP) signaling domain"/>
    <property type="match status" value="1"/>
</dbReference>
<keyword evidence="5" id="KW-1133">Transmembrane helix</keyword>
<gene>
    <name evidence="8" type="ORF">NYP16_09375</name>
</gene>
<feature type="domain" description="Methyl-accepting transducer" evidence="6">
    <location>
        <begin position="334"/>
        <end position="570"/>
    </location>
</feature>
<feature type="transmembrane region" description="Helical" evidence="5">
    <location>
        <begin position="188"/>
        <end position="212"/>
    </location>
</feature>